<dbReference type="OrthoDB" id="407630at2759"/>
<dbReference type="AlphaFoldDB" id="R7TNJ3"/>
<gene>
    <name evidence="2" type="ORF">CAPTEDRAFT_226270</name>
</gene>
<dbReference type="GO" id="GO:0005758">
    <property type="term" value="C:mitochondrial intermembrane space"/>
    <property type="evidence" value="ECO:0007669"/>
    <property type="project" value="InterPro"/>
</dbReference>
<dbReference type="InterPro" id="IPR006797">
    <property type="entry name" value="PRELI/MSF1_dom"/>
</dbReference>
<feature type="domain" description="PRELI/MSF1" evidence="1">
    <location>
        <begin position="2"/>
        <end position="175"/>
    </location>
</feature>
<dbReference type="Pfam" id="PF04707">
    <property type="entry name" value="PRELI"/>
    <property type="match status" value="1"/>
</dbReference>
<dbReference type="InterPro" id="IPR037365">
    <property type="entry name" value="Slowmo/Ups"/>
</dbReference>
<dbReference type="OMA" id="CRNVVPE"/>
<name>R7TNJ3_CAPTE</name>
<reference evidence="4" key="1">
    <citation type="submission" date="2012-12" db="EMBL/GenBank/DDBJ databases">
        <authorList>
            <person name="Hellsten U."/>
            <person name="Grimwood J."/>
            <person name="Chapman J.A."/>
            <person name="Shapiro H."/>
            <person name="Aerts A."/>
            <person name="Otillar R.P."/>
            <person name="Terry A.Y."/>
            <person name="Boore J.L."/>
            <person name="Simakov O."/>
            <person name="Marletaz F."/>
            <person name="Cho S.-J."/>
            <person name="Edsinger-Gonzales E."/>
            <person name="Havlak P."/>
            <person name="Kuo D.-H."/>
            <person name="Larsson T."/>
            <person name="Lv J."/>
            <person name="Arendt D."/>
            <person name="Savage R."/>
            <person name="Osoegawa K."/>
            <person name="de Jong P."/>
            <person name="Lindberg D.R."/>
            <person name="Seaver E.C."/>
            <person name="Weisblat D.A."/>
            <person name="Putnam N.H."/>
            <person name="Grigoriev I.V."/>
            <person name="Rokhsar D.S."/>
        </authorList>
    </citation>
    <scope>NUCLEOTIDE SEQUENCE</scope>
    <source>
        <strain evidence="4">I ESC-2004</strain>
    </source>
</reference>
<evidence type="ECO:0000313" key="3">
    <source>
        <dbReference type="EnsemblMetazoa" id="CapteP226270"/>
    </source>
</evidence>
<dbReference type="EMBL" id="KB309137">
    <property type="protein sequence ID" value="ELT95428.1"/>
    <property type="molecule type" value="Genomic_DNA"/>
</dbReference>
<protein>
    <recommendedName>
        <fullName evidence="1">PRELI/MSF1 domain-containing protein</fullName>
    </recommendedName>
</protein>
<dbReference type="EnsemblMetazoa" id="CapteT226270">
    <property type="protein sequence ID" value="CapteP226270"/>
    <property type="gene ID" value="CapteG226270"/>
</dbReference>
<dbReference type="EMBL" id="AMQN01002416">
    <property type="status" value="NOT_ANNOTATED_CDS"/>
    <property type="molecule type" value="Genomic_DNA"/>
</dbReference>
<dbReference type="PANTHER" id="PTHR11158">
    <property type="entry name" value="MSF1/PX19 RELATED"/>
    <property type="match status" value="1"/>
</dbReference>
<evidence type="ECO:0000259" key="1">
    <source>
        <dbReference type="PROSITE" id="PS50904"/>
    </source>
</evidence>
<dbReference type="HOGENOM" id="CLU_067902_6_0_1"/>
<organism evidence="2">
    <name type="scientific">Capitella teleta</name>
    <name type="common">Polychaete worm</name>
    <dbReference type="NCBI Taxonomy" id="283909"/>
    <lineage>
        <taxon>Eukaryota</taxon>
        <taxon>Metazoa</taxon>
        <taxon>Spiralia</taxon>
        <taxon>Lophotrochozoa</taxon>
        <taxon>Annelida</taxon>
        <taxon>Polychaeta</taxon>
        <taxon>Sedentaria</taxon>
        <taxon>Scolecida</taxon>
        <taxon>Capitellidae</taxon>
        <taxon>Capitella</taxon>
    </lineage>
</organism>
<keyword evidence="4" id="KW-1185">Reference proteome</keyword>
<proteinExistence type="predicted"/>
<reference evidence="2 4" key="2">
    <citation type="journal article" date="2013" name="Nature">
        <title>Insights into bilaterian evolution from three spiralian genomes.</title>
        <authorList>
            <person name="Simakov O."/>
            <person name="Marletaz F."/>
            <person name="Cho S.J."/>
            <person name="Edsinger-Gonzales E."/>
            <person name="Havlak P."/>
            <person name="Hellsten U."/>
            <person name="Kuo D.H."/>
            <person name="Larsson T."/>
            <person name="Lv J."/>
            <person name="Arendt D."/>
            <person name="Savage R."/>
            <person name="Osoegawa K."/>
            <person name="de Jong P."/>
            <person name="Grimwood J."/>
            <person name="Chapman J.A."/>
            <person name="Shapiro H."/>
            <person name="Aerts A."/>
            <person name="Otillar R.P."/>
            <person name="Terry A.Y."/>
            <person name="Boore J.L."/>
            <person name="Grigoriev I.V."/>
            <person name="Lindberg D.R."/>
            <person name="Seaver E.C."/>
            <person name="Weisblat D.A."/>
            <person name="Putnam N.H."/>
            <person name="Rokhsar D.S."/>
        </authorList>
    </citation>
    <scope>NUCLEOTIDE SEQUENCE</scope>
    <source>
        <strain evidence="2 4">I ESC-2004</strain>
    </source>
</reference>
<sequence length="189" mass="22169">MVASVEIEHVFKYPIEQVAKTHLNKYPNPMEPRVQNMKTLEHKNDNHQRIYYFRRLIICQNLIPMALRKLNFMNVDNFELEEEGWIDYAKRTMRLKSFCQTFTTYADIRESSVFTTHNSNHNWTVLRQQGSVEIKGLGYFGLIVEAFAQQAMRHGAYQATSIMDTLLKEQATEKISSQGHDSNQYRTNA</sequence>
<evidence type="ECO:0000313" key="2">
    <source>
        <dbReference type="EMBL" id="ELT95428.1"/>
    </source>
</evidence>
<reference evidence="3" key="3">
    <citation type="submission" date="2015-06" db="UniProtKB">
        <authorList>
            <consortium name="EnsemblMetazoa"/>
        </authorList>
    </citation>
    <scope>IDENTIFICATION</scope>
</reference>
<evidence type="ECO:0000313" key="4">
    <source>
        <dbReference type="Proteomes" id="UP000014760"/>
    </source>
</evidence>
<dbReference type="PROSITE" id="PS50904">
    <property type="entry name" value="PRELI_MSF1"/>
    <property type="match status" value="1"/>
</dbReference>
<accession>R7TNJ3</accession>
<dbReference type="Proteomes" id="UP000014760">
    <property type="component" value="Unassembled WGS sequence"/>
</dbReference>